<evidence type="ECO:0000313" key="4">
    <source>
        <dbReference type="Proteomes" id="UP000298663"/>
    </source>
</evidence>
<dbReference type="EMBL" id="AZBU02000008">
    <property type="protein sequence ID" value="TKR67702.1"/>
    <property type="molecule type" value="Genomic_DNA"/>
</dbReference>
<accession>A0A4U5MF06</accession>
<sequence>MLLSQFRHGVRAATRQLSTTVCLSSKRIQETVEGDTTIVELVDVPASESSKKPLLAFDKNNCSLCTCNVPVQVTFRDVLILEQFMREDGTVLPRQHTGLCKKQQLKIERCVMQAHWAGLFPDRTIPEFDRAGYKRFSRYWDDDMAMYRLKQKTEVGTWYYIKRYNSKAKNTYAKNVSAN</sequence>
<dbReference type="SUPFAM" id="SSF46911">
    <property type="entry name" value="Ribosomal protein S18"/>
    <property type="match status" value="1"/>
</dbReference>
<dbReference type="Proteomes" id="UP000298663">
    <property type="component" value="Unassembled WGS sequence"/>
</dbReference>
<dbReference type="OrthoDB" id="10054543at2759"/>
<dbReference type="GO" id="GO:0003735">
    <property type="term" value="F:structural constituent of ribosome"/>
    <property type="evidence" value="ECO:0007669"/>
    <property type="project" value="InterPro"/>
</dbReference>
<evidence type="ECO:0000256" key="2">
    <source>
        <dbReference type="ARBA" id="ARBA00023274"/>
    </source>
</evidence>
<reference evidence="3 4" key="2">
    <citation type="journal article" date="2019" name="G3 (Bethesda)">
        <title>Hybrid Assembly of the Genome of the Entomopathogenic Nematode Steinernema carpocapsae Identifies the X-Chromosome.</title>
        <authorList>
            <person name="Serra L."/>
            <person name="Macchietto M."/>
            <person name="Macias-Munoz A."/>
            <person name="McGill C.J."/>
            <person name="Rodriguez I.M."/>
            <person name="Rodriguez B."/>
            <person name="Murad R."/>
            <person name="Mortazavi A."/>
        </authorList>
    </citation>
    <scope>NUCLEOTIDE SEQUENCE [LARGE SCALE GENOMIC DNA]</scope>
    <source>
        <strain evidence="3 4">ALL</strain>
    </source>
</reference>
<dbReference type="GO" id="GO:0005763">
    <property type="term" value="C:mitochondrial small ribosomal subunit"/>
    <property type="evidence" value="ECO:0007669"/>
    <property type="project" value="TreeGrafter"/>
</dbReference>
<proteinExistence type="predicted"/>
<evidence type="ECO:0000313" key="3">
    <source>
        <dbReference type="EMBL" id="TKR67702.1"/>
    </source>
</evidence>
<dbReference type="STRING" id="34508.A0A4U5MF06"/>
<evidence type="ECO:0008006" key="5">
    <source>
        <dbReference type="Google" id="ProtNLM"/>
    </source>
</evidence>
<keyword evidence="2" id="KW-0687">Ribonucleoprotein</keyword>
<protein>
    <recommendedName>
        <fullName evidence="5">28S ribosomal protein S18a, mitochondrial</fullName>
    </recommendedName>
</protein>
<dbReference type="PANTHER" id="PTHR13479:SF66">
    <property type="entry name" value="LARGE RIBOSOMAL SUBUNIT PROTEIN ML66"/>
    <property type="match status" value="1"/>
</dbReference>
<keyword evidence="4" id="KW-1185">Reference proteome</keyword>
<dbReference type="GO" id="GO:0070181">
    <property type="term" value="F:small ribosomal subunit rRNA binding"/>
    <property type="evidence" value="ECO:0007669"/>
    <property type="project" value="TreeGrafter"/>
</dbReference>
<keyword evidence="1" id="KW-0689">Ribosomal protein</keyword>
<dbReference type="InterPro" id="IPR036870">
    <property type="entry name" value="Ribosomal_bS18_sf"/>
</dbReference>
<dbReference type="GO" id="GO:0032543">
    <property type="term" value="P:mitochondrial translation"/>
    <property type="evidence" value="ECO:0007669"/>
    <property type="project" value="TreeGrafter"/>
</dbReference>
<name>A0A4U5MF06_STECR</name>
<gene>
    <name evidence="3" type="ORF">L596_023811</name>
</gene>
<evidence type="ECO:0000256" key="1">
    <source>
        <dbReference type="ARBA" id="ARBA00022980"/>
    </source>
</evidence>
<dbReference type="PANTHER" id="PTHR13479">
    <property type="entry name" value="30S RIBOSOMAL PROTEIN S18"/>
    <property type="match status" value="1"/>
</dbReference>
<dbReference type="Gene3D" id="4.10.640.10">
    <property type="entry name" value="Ribosomal protein S18"/>
    <property type="match status" value="1"/>
</dbReference>
<dbReference type="Pfam" id="PF01084">
    <property type="entry name" value="Ribosomal_S18"/>
    <property type="match status" value="1"/>
</dbReference>
<organism evidence="3 4">
    <name type="scientific">Steinernema carpocapsae</name>
    <name type="common">Entomopathogenic nematode</name>
    <dbReference type="NCBI Taxonomy" id="34508"/>
    <lineage>
        <taxon>Eukaryota</taxon>
        <taxon>Metazoa</taxon>
        <taxon>Ecdysozoa</taxon>
        <taxon>Nematoda</taxon>
        <taxon>Chromadorea</taxon>
        <taxon>Rhabditida</taxon>
        <taxon>Tylenchina</taxon>
        <taxon>Panagrolaimomorpha</taxon>
        <taxon>Strongyloidoidea</taxon>
        <taxon>Steinernematidae</taxon>
        <taxon>Steinernema</taxon>
    </lineage>
</organism>
<reference evidence="3 4" key="1">
    <citation type="journal article" date="2015" name="Genome Biol.">
        <title>Comparative genomics of Steinernema reveals deeply conserved gene regulatory networks.</title>
        <authorList>
            <person name="Dillman A.R."/>
            <person name="Macchietto M."/>
            <person name="Porter C.F."/>
            <person name="Rogers A."/>
            <person name="Williams B."/>
            <person name="Antoshechkin I."/>
            <person name="Lee M.M."/>
            <person name="Goodwin Z."/>
            <person name="Lu X."/>
            <person name="Lewis E.E."/>
            <person name="Goodrich-Blair H."/>
            <person name="Stock S.P."/>
            <person name="Adams B.J."/>
            <person name="Sternberg P.W."/>
            <person name="Mortazavi A."/>
        </authorList>
    </citation>
    <scope>NUCLEOTIDE SEQUENCE [LARGE SCALE GENOMIC DNA]</scope>
    <source>
        <strain evidence="3 4">ALL</strain>
    </source>
</reference>
<comment type="caution">
    <text evidence="3">The sequence shown here is derived from an EMBL/GenBank/DDBJ whole genome shotgun (WGS) entry which is preliminary data.</text>
</comment>
<dbReference type="AlphaFoldDB" id="A0A4U5MF06"/>
<dbReference type="InterPro" id="IPR001648">
    <property type="entry name" value="Ribosomal_bS18"/>
</dbReference>